<feature type="region of interest" description="Disordered" evidence="1">
    <location>
        <begin position="1063"/>
        <end position="1092"/>
    </location>
</feature>
<feature type="compositionally biased region" description="Gly residues" evidence="1">
    <location>
        <begin position="1270"/>
        <end position="1289"/>
    </location>
</feature>
<feature type="region of interest" description="Disordered" evidence="1">
    <location>
        <begin position="1014"/>
        <end position="1034"/>
    </location>
</feature>
<accession>A0AAU9FY55</accession>
<evidence type="ECO:0000256" key="2">
    <source>
        <dbReference type="SAM" id="SignalP"/>
    </source>
</evidence>
<feature type="chain" id="PRO_5043695268" evidence="2">
    <location>
        <begin position="29"/>
        <end position="1318"/>
    </location>
</feature>
<keyword evidence="2" id="KW-0732">Signal</keyword>
<dbReference type="GO" id="GO:0016020">
    <property type="term" value="C:membrane"/>
    <property type="evidence" value="ECO:0007669"/>
    <property type="project" value="UniProtKB-SubCell"/>
</dbReference>
<evidence type="ECO:0000256" key="1">
    <source>
        <dbReference type="SAM" id="MobiDB-lite"/>
    </source>
</evidence>
<dbReference type="Pfam" id="PF00041">
    <property type="entry name" value="fn3"/>
    <property type="match status" value="2"/>
</dbReference>
<gene>
    <name evidence="4" type="ORF">DMAD_00510</name>
</gene>
<dbReference type="PANTHER" id="PTHR46957:SF3">
    <property type="entry name" value="CYTOKINE RECEPTOR"/>
    <property type="match status" value="1"/>
</dbReference>
<feature type="domain" description="Fibronectin type-III" evidence="3">
    <location>
        <begin position="644"/>
        <end position="742"/>
    </location>
</feature>
<reference evidence="4 5" key="1">
    <citation type="submission" date="2024-02" db="EMBL/GenBank/DDBJ databases">
        <title>A chromosome-level genome assembly of Drosophila madeirensis, a fruit fly species endemic to Madeira island.</title>
        <authorList>
            <person name="Tomihara K."/>
            <person name="Llopart A."/>
            <person name="Yamamoto D."/>
        </authorList>
    </citation>
    <scope>NUCLEOTIDE SEQUENCE [LARGE SCALE GENOMIC DNA]</scope>
    <source>
        <strain evidence="4 5">RF1</strain>
    </source>
</reference>
<dbReference type="SMART" id="SM00060">
    <property type="entry name" value="FN3"/>
    <property type="match status" value="4"/>
</dbReference>
<evidence type="ECO:0000313" key="5">
    <source>
        <dbReference type="Proteomes" id="UP001500889"/>
    </source>
</evidence>
<dbReference type="SUPFAM" id="SSF49265">
    <property type="entry name" value="Fibronectin type III"/>
    <property type="match status" value="3"/>
</dbReference>
<keyword evidence="4" id="KW-0675">Receptor</keyword>
<name>A0AAU9FY55_DROMD</name>
<evidence type="ECO:0000259" key="3">
    <source>
        <dbReference type="PROSITE" id="PS50853"/>
    </source>
</evidence>
<feature type="compositionally biased region" description="Polar residues" evidence="1">
    <location>
        <begin position="1077"/>
        <end position="1090"/>
    </location>
</feature>
<dbReference type="InterPro" id="IPR036116">
    <property type="entry name" value="FN3_sf"/>
</dbReference>
<sequence length="1318" mass="146581">MHSSRSIMQQVLELLALLAAVCCQQAVATVEPGWLYPDKVEQLIGADFNISCTINETYFREANTAESCTVDQLYFKSKLQEYRTSPDIRIVNNTTILFSARDAVEQEDEYRCMCAIYVINTSKVYVGKRPLLIKDFSCVGYDFNYMLCNFTKPQNKIITKYNVSFTVSQKDARYSYPVDCNFDAAPVVTCNITDDPYQKFTKLYYFHLDIRNSLGQEKQIIEVNHFERTIPSRPGQNLTVVNRTESSICLSWEMPRRTNYPRGLTWQVLVTPANFEPLKRNNWRNNSSSIKDTLCLTELPFAGYDYTLRLRVRGNQNNTMWSEPLVYNFVTGPERPRRPPRVTDGSFYVYSSETMMRFYWEPLAPHELNGDGFKYIISEYRVNGSLVDPSVIKVESNSALIEHWNNNAYHDILIRSSNSVNASVNATRMSIGPISNADINERVPKNIRSVYHPNNKSYTVSWESPLDVFELTNYTVFWCVAKPALQSECEGPIHFEKVDSRQRQFTTTPDQPASLHMAVSANYRRHNTGMRWLICSSDKKDDLAKMEPTIDASSNSTLTVKWSTERVCPVILTGYNLTYCQRSAGKPDNCTTEAIEDRDAKQYVIRDLVPYTDYSVKMLMKSETRASKYSDELIKRTGEAAPSQPRELQLHNVSNSSAQLAWKPPLKANGVVRAYEGIFRHDNTTDYFKLPASADELVDKEKLISFELGNLTAFTDYEVSIRARTLYQSEPSNVISFRTSIGVPSPPALQVTNNKDQSSRLDWRPPSQPAGLVDYYEISLRDNNDSCLVSYILSGQNRSYVMATPPCTSHNPLQLAVRAINVEQLPHTGRRERAAVSWESAKSCEMHLDGLGEEERIAFETYSGNANGYRLHRSEWGTYGYICTPDMHSLKAMYQTFEASLAILVLGLISYMVYKKFRKMSDIDLVLPQGIMETLKKPMDMGGLGLGMGPDMASSGGICTRVDDSPQYTPQDMPHDFSSCGSESSKLLLRNTSSSGGCTDRDDRYDDQPEIVGMNPMSALNSNSNSSTAPPTSYVSMRHGLLVQNGRESESDRDRERELQELQANHHHSSGYIKPTQMKSWPSSNANTLPGANVPNSAAAAAAPAGAVSTQPMSVPLSMARMPLNGYVPVNVLKSRPQMDPTPDAAAFFAPEHLLNAENSMQGASDLHKLQPLNGASVHTGTATAAPPPYMPAMSVASAAPPKLNVDTGYTTMEQLQRTGMMKPQGFLPAVNPTAATAKLSVDTGYTTMEQLQRTGMMKPQALPQSTHPSGGGGGGGMGGVAAGAGTGAATGPRVQPQINGYVTPQDLNALAHNRHAL</sequence>
<dbReference type="PANTHER" id="PTHR46957">
    <property type="entry name" value="CYTOKINE RECEPTOR"/>
    <property type="match status" value="1"/>
</dbReference>
<dbReference type="Gene3D" id="2.60.40.10">
    <property type="entry name" value="Immunoglobulins"/>
    <property type="match status" value="5"/>
</dbReference>
<dbReference type="InterPro" id="IPR050713">
    <property type="entry name" value="RTP_Phos/Ushers"/>
</dbReference>
<dbReference type="CDD" id="cd00063">
    <property type="entry name" value="FN3"/>
    <property type="match status" value="3"/>
</dbReference>
<feature type="domain" description="Fibronectin type-III" evidence="3">
    <location>
        <begin position="234"/>
        <end position="334"/>
    </location>
</feature>
<dbReference type="PROSITE" id="PS50853">
    <property type="entry name" value="FN3"/>
    <property type="match status" value="3"/>
</dbReference>
<proteinExistence type="predicted"/>
<keyword evidence="5" id="KW-1185">Reference proteome</keyword>
<organism evidence="4 5">
    <name type="scientific">Drosophila madeirensis</name>
    <name type="common">Fruit fly</name>
    <dbReference type="NCBI Taxonomy" id="30013"/>
    <lineage>
        <taxon>Eukaryota</taxon>
        <taxon>Metazoa</taxon>
        <taxon>Ecdysozoa</taxon>
        <taxon>Arthropoda</taxon>
        <taxon>Hexapoda</taxon>
        <taxon>Insecta</taxon>
        <taxon>Pterygota</taxon>
        <taxon>Neoptera</taxon>
        <taxon>Endopterygota</taxon>
        <taxon>Diptera</taxon>
        <taxon>Brachycera</taxon>
        <taxon>Muscomorpha</taxon>
        <taxon>Ephydroidea</taxon>
        <taxon>Drosophilidae</taxon>
        <taxon>Drosophila</taxon>
        <taxon>Sophophora</taxon>
    </lineage>
</organism>
<dbReference type="EMBL" id="AP029266">
    <property type="protein sequence ID" value="BFG00540.1"/>
    <property type="molecule type" value="Genomic_DNA"/>
</dbReference>
<feature type="domain" description="Fibronectin type-III" evidence="3">
    <location>
        <begin position="544"/>
        <end position="640"/>
    </location>
</feature>
<protein>
    <submittedName>
        <fullName evidence="4">Cytokine receptor</fullName>
    </submittedName>
</protein>
<feature type="signal peptide" evidence="2">
    <location>
        <begin position="1"/>
        <end position="28"/>
    </location>
</feature>
<dbReference type="InterPro" id="IPR013783">
    <property type="entry name" value="Ig-like_fold"/>
</dbReference>
<feature type="compositionally biased region" description="Low complexity" evidence="1">
    <location>
        <begin position="1014"/>
        <end position="1033"/>
    </location>
</feature>
<dbReference type="InterPro" id="IPR003961">
    <property type="entry name" value="FN3_dom"/>
</dbReference>
<dbReference type="Proteomes" id="UP001500889">
    <property type="component" value="Chromosome A"/>
</dbReference>
<feature type="region of interest" description="Disordered" evidence="1">
    <location>
        <begin position="1260"/>
        <end position="1301"/>
    </location>
</feature>
<evidence type="ECO:0000313" key="4">
    <source>
        <dbReference type="EMBL" id="BFG00540.1"/>
    </source>
</evidence>